<evidence type="ECO:0000256" key="1">
    <source>
        <dbReference type="SAM" id="MobiDB-lite"/>
    </source>
</evidence>
<feature type="compositionally biased region" description="Low complexity" evidence="1">
    <location>
        <begin position="219"/>
        <end position="247"/>
    </location>
</feature>
<evidence type="ECO:0000313" key="3">
    <source>
        <dbReference type="Proteomes" id="UP001208570"/>
    </source>
</evidence>
<sequence length="548" mass="62217">MIQKTIRHQKGVNSRQYSDSSGNYSTSDTGKGRQYSDVSQSSSISDTRKQRQYSDDSRDYSTSGTERSTDRQYSDDSRDYSTSGTERGTDRQYSDDSRDYSTSGTERSTDRQYSDDSRDYSTSETGKSADYSDDFEVTSTYHRTADKGINSIRYSDDFETIKTSIADTVPEGTIFSDEDLQDGRSTESSLYSSTFQDFTHQATTKSSFSTRQYSDDSSKSVYTSESTSTRRSYDSESSYTDSSTDHSTWADSSQYSEGTSEAIYLAEHNFINKVLNRLKQQPSKGVVKKTAERSRYKTREEQDEIISKRSFCKKMIDNIKKKQDDIRPSKSLARDKQESSVQLCLLGIDPTDFVQNQGVSHLAINRLKLENTKNKYKKAKLLAKDSFIKEKFHTAQEQRIREKLDTPCALSTTLMMDPVVLPGQLQNELSHASPRQILALIASRAENKMPAPGDSIMLAESTNFDYPEHIQTAISELQPCPYMQSVKTNRAKIQDDMSEKISQYIQNTELQVDQVKKDLSTELDRLSALSSESFWRIYFSKLGGEVPK</sequence>
<protein>
    <submittedName>
        <fullName evidence="2">Uncharacterized protein</fullName>
    </submittedName>
</protein>
<dbReference type="AlphaFoldDB" id="A0AAD9K0A5"/>
<dbReference type="EMBL" id="JAODUP010000097">
    <property type="protein sequence ID" value="KAK2162496.1"/>
    <property type="molecule type" value="Genomic_DNA"/>
</dbReference>
<proteinExistence type="predicted"/>
<feature type="compositionally biased region" description="Basic residues" evidence="1">
    <location>
        <begin position="1"/>
        <end position="10"/>
    </location>
</feature>
<feature type="compositionally biased region" description="Low complexity" evidence="1">
    <location>
        <begin position="36"/>
        <end position="45"/>
    </location>
</feature>
<feature type="compositionally biased region" description="Basic and acidic residues" evidence="1">
    <location>
        <begin position="87"/>
        <end position="99"/>
    </location>
</feature>
<feature type="region of interest" description="Disordered" evidence="1">
    <location>
        <begin position="206"/>
        <end position="252"/>
    </location>
</feature>
<feature type="region of interest" description="Disordered" evidence="1">
    <location>
        <begin position="1"/>
        <end position="154"/>
    </location>
</feature>
<dbReference type="Proteomes" id="UP001208570">
    <property type="component" value="Unassembled WGS sequence"/>
</dbReference>
<comment type="caution">
    <text evidence="2">The sequence shown here is derived from an EMBL/GenBank/DDBJ whole genome shotgun (WGS) entry which is preliminary data.</text>
</comment>
<feature type="compositionally biased region" description="Basic and acidic residues" evidence="1">
    <location>
        <begin position="67"/>
        <end position="79"/>
    </location>
</feature>
<feature type="compositionally biased region" description="Basic and acidic residues" evidence="1">
    <location>
        <begin position="107"/>
        <end position="121"/>
    </location>
</feature>
<keyword evidence="3" id="KW-1185">Reference proteome</keyword>
<feature type="compositionally biased region" description="Basic and acidic residues" evidence="1">
    <location>
        <begin position="46"/>
        <end position="59"/>
    </location>
</feature>
<name>A0AAD9K0A5_9ANNE</name>
<organism evidence="2 3">
    <name type="scientific">Paralvinella palmiformis</name>
    <dbReference type="NCBI Taxonomy" id="53620"/>
    <lineage>
        <taxon>Eukaryota</taxon>
        <taxon>Metazoa</taxon>
        <taxon>Spiralia</taxon>
        <taxon>Lophotrochozoa</taxon>
        <taxon>Annelida</taxon>
        <taxon>Polychaeta</taxon>
        <taxon>Sedentaria</taxon>
        <taxon>Canalipalpata</taxon>
        <taxon>Terebellida</taxon>
        <taxon>Terebelliformia</taxon>
        <taxon>Alvinellidae</taxon>
        <taxon>Paralvinella</taxon>
    </lineage>
</organism>
<evidence type="ECO:0000313" key="2">
    <source>
        <dbReference type="EMBL" id="KAK2162496.1"/>
    </source>
</evidence>
<accession>A0AAD9K0A5</accession>
<reference evidence="2" key="1">
    <citation type="journal article" date="2023" name="Mol. Biol. Evol.">
        <title>Third-Generation Sequencing Reveals the Adaptive Role of the Epigenome in Three Deep-Sea Polychaetes.</title>
        <authorList>
            <person name="Perez M."/>
            <person name="Aroh O."/>
            <person name="Sun Y."/>
            <person name="Lan Y."/>
            <person name="Juniper S.K."/>
            <person name="Young C.R."/>
            <person name="Angers B."/>
            <person name="Qian P.Y."/>
        </authorList>
    </citation>
    <scope>NUCLEOTIDE SEQUENCE</scope>
    <source>
        <strain evidence="2">P08H-3</strain>
    </source>
</reference>
<gene>
    <name evidence="2" type="ORF">LSH36_97g01067</name>
</gene>
<feature type="compositionally biased region" description="Polar residues" evidence="1">
    <location>
        <begin position="11"/>
        <end position="29"/>
    </location>
</feature>